<evidence type="ECO:0008006" key="3">
    <source>
        <dbReference type="Google" id="ProtNLM"/>
    </source>
</evidence>
<dbReference type="Gene3D" id="2.60.120.200">
    <property type="match status" value="1"/>
</dbReference>
<sequence>MLGTTTAGNGSIIEGSRIEAWGYTETEPYTYLSLHANNPGSSTFTDSSNYNTVITAGGNTIGTITAKNGSGSAWFDGTGDYLSCADNDRWQWGTNATVAAWVNITTSGYAGVDRIALVTQCVDTNNSWGLVIYNNVAGASQGKPFFEFKQGGSGYASGYGSIAISENTWTHLAWVKSNNQYQIFVNGVSCATSTSATAMNNLAAALKIGTATVSAVGQELNGMVDDLVISGRNLWTTNFTPPPRTIDAINLADIAGDGSSDIAVVIGTRTVQTGRSFELVSGLTTLADSWDTRCDVKLKEVVSEDGETLAALSYETVKQLDLKQWRLKANPKQTFVGVMIDDPNIPEEIIWRTESGQPGGFSGVGFLNYLLAIQKEAIRKQEIQQLEIQQLNATIGSMTAEIKALQSK</sequence>
<dbReference type="SUPFAM" id="SSF49899">
    <property type="entry name" value="Concanavalin A-like lectins/glucanases"/>
    <property type="match status" value="1"/>
</dbReference>
<proteinExistence type="predicted"/>
<dbReference type="Pfam" id="PF13385">
    <property type="entry name" value="Laminin_G_3"/>
    <property type="match status" value="1"/>
</dbReference>
<gene>
    <name evidence="1" type="ORF">BROSI_A3877</name>
</gene>
<reference evidence="2" key="1">
    <citation type="journal article" date="2015" name="Genome Announc.">
        <title>Draft Genome Sequence of an Anaerobic Ammonium-Oxidizing Bacterium, "Candidatus Brocadia sinica".</title>
        <authorList>
            <person name="Oshiki M."/>
            <person name="Shinyako-Hata K."/>
            <person name="Satoh H."/>
            <person name="Okabe S."/>
        </authorList>
    </citation>
    <scope>NUCLEOTIDE SEQUENCE [LARGE SCALE GENOMIC DNA]</scope>
    <source>
        <strain evidence="2">JPN1</strain>
    </source>
</reference>
<protein>
    <recommendedName>
        <fullName evidence="3">Peptidase S74 domain-containing protein</fullName>
    </recommendedName>
</protein>
<evidence type="ECO:0000313" key="1">
    <source>
        <dbReference type="EMBL" id="GAN35326.1"/>
    </source>
</evidence>
<organism evidence="1 2">
    <name type="scientific">Candidatus Brocadia sinica JPN1</name>
    <dbReference type="NCBI Taxonomy" id="1197129"/>
    <lineage>
        <taxon>Bacteria</taxon>
        <taxon>Pseudomonadati</taxon>
        <taxon>Planctomycetota</taxon>
        <taxon>Candidatus Brocadiia</taxon>
        <taxon>Candidatus Brocadiales</taxon>
        <taxon>Candidatus Brocadiaceae</taxon>
        <taxon>Candidatus Brocadia</taxon>
    </lineage>
</organism>
<name>A0ABQ0K2U4_9BACT</name>
<evidence type="ECO:0000313" key="2">
    <source>
        <dbReference type="Proteomes" id="UP000032309"/>
    </source>
</evidence>
<accession>A0ABQ0K2U4</accession>
<dbReference type="Proteomes" id="UP000032309">
    <property type="component" value="Unassembled WGS sequence"/>
</dbReference>
<dbReference type="InterPro" id="IPR013320">
    <property type="entry name" value="ConA-like_dom_sf"/>
</dbReference>
<keyword evidence="2" id="KW-1185">Reference proteome</keyword>
<comment type="caution">
    <text evidence="1">The sequence shown here is derived from an EMBL/GenBank/DDBJ whole genome shotgun (WGS) entry which is preliminary data.</text>
</comment>
<dbReference type="EMBL" id="BAFN01000001">
    <property type="protein sequence ID" value="GAN35326.1"/>
    <property type="molecule type" value="Genomic_DNA"/>
</dbReference>